<feature type="domain" description="UvrD-like helicase ATP-binding" evidence="16">
    <location>
        <begin position="3"/>
        <end position="470"/>
    </location>
</feature>
<accession>A0A3R6HSU2</accession>
<dbReference type="EC" id="5.6.2.4" evidence="13"/>
<dbReference type="PROSITE" id="PS51198">
    <property type="entry name" value="UVRD_HELICASE_ATP_BIND"/>
    <property type="match status" value="1"/>
</dbReference>
<dbReference type="Gene3D" id="3.40.50.300">
    <property type="entry name" value="P-loop containing nucleotide triphosphate hydrolases"/>
    <property type="match status" value="4"/>
</dbReference>
<sequence length="1312" mass="149795">MGVSWTTEQQQVIDLRNRNILVSAAAGSGKTAVLVERIVKIITDKNHPVDIDHLLIVTFTNAAAAEMRERIGNAIEKALDEQPGDEHLLRQLTLIHNAQITTIDSFCLYVVRNHFHEIDLEPNFRIGDEGELKLLREDVLGRVLEQNYEEPSEAFSDFVEGYASGRTDAALNEMILQLYEFSRSYPWPEKWLDSFVGAYRIENREELDRAEWLAPLTQNIRFVLKDCEQLLKQALAVTQQDDGPDMYEKAVCNDLEKYESLSKLTSFCELSGALSDIKYDRLASSRGFEGDPDKLELVKSLREQAKDVVKKLCKQYFFCSPEMMIGQLERTEPMLEEVVRLTKQFAEEFAAAKRRKNLVDFHDVEHFALQILVDEETEKAKKTAEEFRDTFEEIMIDEYQDSNEVQETLLRSISREERGENNIFMVGDVKQSIYRFRLARPELFMKKYDSYSLEESTTQRIDLHKNFRSREEVLTCTNDIFYKIMARSLGNVEYDAEAALYPGASYPAMPVQENPAGEKAAEDEKVSGKQINGFTPEILLADSNDELLEDTDFSDKKTLEAKMVAEKIRHLMKTQPVTDKATGELRAVRYSDIVILLRSLSGWADSLVEVLNGNGIPAHTVSSTGYFSTVEVQTVLSMLRLLDNPRQDIPMAAVLRSPMAGLTDEELAVLRLEDGSVPFHEAVLELAEGLYEEDGQKEISNPEADQKQGKNADEKPENHIESTAHQKLLEFYKKYRQLRQLVPDTPIHELIEIILCETGYGHYVAAMPAGNRRTANLNMLLEKAAAYEKTSYKGLFHFVRYIDELQKYDVDFGEADMVGENEDVVRIMSIHKSKGLEFPIVIVSGMGKNFNKQDTRSKMVLHPELGIGLDYMDGKRRIKSPTIAKKAIAKQIDLENLGEELRVLYVALTRAKEKLILTGTLKDAPEKLEFFRQQAALYAHSSDTTAIPYLTRESAAGYLDWVLPAVLSYGEKYPVRVVEAAELVLQEVENQGEQNEGLTERIEEIKAADTQLVGQLKQRFSQRYPYQTDILRKNKYSVSELKHRAMRERFEAEQEETVPAFLEEPVTPTIPLFIQRQGSVGQEAQNKAQDARQEAESKAEQKIESNTANRGALRGTAVHRVMECYDFTSEKSVQEQMDAMEKEEKITADMRTLVKERIVADFVSSETGKRMALAQRMGALYREKPFVMGFTEEELERYGFGAGAQMIENEAQTENAQQEIMSENVSQENHMHEEDLTLIQGIIDVFWIEDDGITVLDYKTDRVDTAQELIDRYATQLKLYADALERVFATRKLKVKEILIYSFRLEKLISIE</sequence>
<dbReference type="Pfam" id="PF12705">
    <property type="entry name" value="PDDEXK_1"/>
    <property type="match status" value="1"/>
</dbReference>
<evidence type="ECO:0000256" key="2">
    <source>
        <dbReference type="ARBA" id="ARBA00022741"/>
    </source>
</evidence>
<feature type="domain" description="UvrD-like helicase C-terminal" evidence="17">
    <location>
        <begin position="517"/>
        <end position="835"/>
    </location>
</feature>
<dbReference type="Gene3D" id="1.10.274.50">
    <property type="match status" value="1"/>
</dbReference>
<dbReference type="GO" id="GO:0016887">
    <property type="term" value="F:ATP hydrolysis activity"/>
    <property type="evidence" value="ECO:0007669"/>
    <property type="project" value="RHEA"/>
</dbReference>
<dbReference type="EC" id="3.1.-.-" evidence="13"/>
<dbReference type="GO" id="GO:0033202">
    <property type="term" value="C:DNA helicase complex"/>
    <property type="evidence" value="ECO:0007669"/>
    <property type="project" value="TreeGrafter"/>
</dbReference>
<keyword evidence="2 13" id="KW-0547">Nucleotide-binding</keyword>
<evidence type="ECO:0000256" key="1">
    <source>
        <dbReference type="ARBA" id="ARBA00022722"/>
    </source>
</evidence>
<name>A0A3R6HSU2_9FIRM</name>
<evidence type="ECO:0000256" key="4">
    <source>
        <dbReference type="ARBA" id="ARBA00022801"/>
    </source>
</evidence>
<feature type="compositionally biased region" description="Basic and acidic residues" evidence="15">
    <location>
        <begin position="704"/>
        <end position="719"/>
    </location>
</feature>
<evidence type="ECO:0000259" key="16">
    <source>
        <dbReference type="PROSITE" id="PS51198"/>
    </source>
</evidence>
<evidence type="ECO:0000256" key="14">
    <source>
        <dbReference type="PROSITE-ProRule" id="PRU00560"/>
    </source>
</evidence>
<dbReference type="RefSeq" id="WP_118203225.1">
    <property type="nucleotide sequence ID" value="NZ_QRHP01000009.1"/>
</dbReference>
<keyword evidence="3 13" id="KW-0227">DNA damage</keyword>
<evidence type="ECO:0000256" key="12">
    <source>
        <dbReference type="ARBA" id="ARBA00048988"/>
    </source>
</evidence>
<keyword evidence="6 13" id="KW-0269">Exonuclease</keyword>
<feature type="region of interest" description="Disordered" evidence="15">
    <location>
        <begin position="1081"/>
        <end position="1111"/>
    </location>
</feature>
<dbReference type="GO" id="GO:0000724">
    <property type="term" value="P:double-strand break repair via homologous recombination"/>
    <property type="evidence" value="ECO:0007669"/>
    <property type="project" value="UniProtKB-UniRule"/>
</dbReference>
<dbReference type="GO" id="GO:0003690">
    <property type="term" value="F:double-stranded DNA binding"/>
    <property type="evidence" value="ECO:0007669"/>
    <property type="project" value="UniProtKB-UniRule"/>
</dbReference>
<proteinExistence type="inferred from homology"/>
<protein>
    <recommendedName>
        <fullName evidence="13">ATP-dependent helicase/nuclease subunit A</fullName>
        <ecNumber evidence="13">3.1.-.-</ecNumber>
        <ecNumber evidence="13">5.6.2.4</ecNumber>
    </recommendedName>
    <alternativeName>
        <fullName evidence="13">ATP-dependent helicase/nuclease AddA</fullName>
    </alternativeName>
    <alternativeName>
        <fullName evidence="13">DNA 3'-5' helicase AddA</fullName>
    </alternativeName>
</protein>
<dbReference type="PANTHER" id="PTHR11070">
    <property type="entry name" value="UVRD / RECB / PCRA DNA HELICASE FAMILY MEMBER"/>
    <property type="match status" value="1"/>
</dbReference>
<dbReference type="InterPro" id="IPR014152">
    <property type="entry name" value="AddA"/>
</dbReference>
<evidence type="ECO:0000313" key="18">
    <source>
        <dbReference type="EMBL" id="RHF83989.1"/>
    </source>
</evidence>
<organism evidence="18 19">
    <name type="scientific">Roseburia inulinivorans</name>
    <dbReference type="NCBI Taxonomy" id="360807"/>
    <lineage>
        <taxon>Bacteria</taxon>
        <taxon>Bacillati</taxon>
        <taxon>Bacillota</taxon>
        <taxon>Clostridia</taxon>
        <taxon>Lachnospirales</taxon>
        <taxon>Lachnospiraceae</taxon>
        <taxon>Roseburia</taxon>
    </lineage>
</organism>
<dbReference type="GO" id="GO:0008408">
    <property type="term" value="F:3'-5' exonuclease activity"/>
    <property type="evidence" value="ECO:0007669"/>
    <property type="project" value="UniProtKB-UniRule"/>
</dbReference>
<keyword evidence="4 13" id="KW-0378">Hydrolase</keyword>
<dbReference type="InterPro" id="IPR011335">
    <property type="entry name" value="Restrct_endonuc-II-like"/>
</dbReference>
<feature type="binding site" evidence="14">
    <location>
        <begin position="24"/>
        <end position="31"/>
    </location>
    <ligand>
        <name>ATP</name>
        <dbReference type="ChEBI" id="CHEBI:30616"/>
    </ligand>
</feature>
<comment type="catalytic activity">
    <reaction evidence="11 13">
        <text>Couples ATP hydrolysis with the unwinding of duplex DNA by translocating in the 3'-5' direction.</text>
        <dbReference type="EC" id="5.6.2.4"/>
    </reaction>
</comment>
<dbReference type="SUPFAM" id="SSF52980">
    <property type="entry name" value="Restriction endonuclease-like"/>
    <property type="match status" value="1"/>
</dbReference>
<evidence type="ECO:0000256" key="11">
    <source>
        <dbReference type="ARBA" id="ARBA00034617"/>
    </source>
</evidence>
<dbReference type="InterPro" id="IPR014016">
    <property type="entry name" value="UvrD-like_ATP-bd"/>
</dbReference>
<dbReference type="GO" id="GO:0043138">
    <property type="term" value="F:3'-5' DNA helicase activity"/>
    <property type="evidence" value="ECO:0007669"/>
    <property type="project" value="UniProtKB-UniRule"/>
</dbReference>
<comment type="cofactor">
    <cofactor evidence="13">
        <name>Mg(2+)</name>
        <dbReference type="ChEBI" id="CHEBI:18420"/>
    </cofactor>
</comment>
<dbReference type="InterPro" id="IPR027417">
    <property type="entry name" value="P-loop_NTPase"/>
</dbReference>
<evidence type="ECO:0000256" key="7">
    <source>
        <dbReference type="ARBA" id="ARBA00022840"/>
    </source>
</evidence>
<keyword evidence="1 13" id="KW-0540">Nuclease</keyword>
<dbReference type="InterPro" id="IPR000212">
    <property type="entry name" value="DNA_helicase_UvrD/REP"/>
</dbReference>
<dbReference type="FunFam" id="3.40.50.300:FF:001236">
    <property type="entry name" value="ATP-dependent helicase/nuclease subunit A"/>
    <property type="match status" value="1"/>
</dbReference>
<keyword evidence="7 13" id="KW-0067">ATP-binding</keyword>
<evidence type="ECO:0000256" key="9">
    <source>
        <dbReference type="ARBA" id="ARBA00023204"/>
    </source>
</evidence>
<evidence type="ECO:0000256" key="6">
    <source>
        <dbReference type="ARBA" id="ARBA00022839"/>
    </source>
</evidence>
<dbReference type="Pfam" id="PF13361">
    <property type="entry name" value="UvrD_C"/>
    <property type="match status" value="1"/>
</dbReference>
<dbReference type="EMBL" id="QRHP01000009">
    <property type="protein sequence ID" value="RHF83989.1"/>
    <property type="molecule type" value="Genomic_DNA"/>
</dbReference>
<dbReference type="InterPro" id="IPR038726">
    <property type="entry name" value="PDDEXK_AddAB-type"/>
</dbReference>
<evidence type="ECO:0000259" key="17">
    <source>
        <dbReference type="PROSITE" id="PS51217"/>
    </source>
</evidence>
<reference evidence="18 19" key="1">
    <citation type="submission" date="2018-08" db="EMBL/GenBank/DDBJ databases">
        <title>A genome reference for cultivated species of the human gut microbiota.</title>
        <authorList>
            <person name="Zou Y."/>
            <person name="Xue W."/>
            <person name="Luo G."/>
        </authorList>
    </citation>
    <scope>NUCLEOTIDE SEQUENCE [LARGE SCALE GENOMIC DNA]</scope>
    <source>
        <strain evidence="18 19">AM23-23AC</strain>
    </source>
</reference>
<dbReference type="PROSITE" id="PS51217">
    <property type="entry name" value="UVRD_HELICASE_CTER"/>
    <property type="match status" value="1"/>
</dbReference>
<dbReference type="InterPro" id="IPR014017">
    <property type="entry name" value="DNA_helicase_UvrD-like_C"/>
</dbReference>
<evidence type="ECO:0000256" key="15">
    <source>
        <dbReference type="SAM" id="MobiDB-lite"/>
    </source>
</evidence>
<dbReference type="GO" id="GO:0005524">
    <property type="term" value="F:ATP binding"/>
    <property type="evidence" value="ECO:0007669"/>
    <property type="project" value="UniProtKB-UniRule"/>
</dbReference>
<comment type="function">
    <text evidence="13">The heterodimer acts as both an ATP-dependent DNA helicase and an ATP-dependent, dual-direction single-stranded exonuclease. Recognizes the chi site generating a DNA molecule suitable for the initiation of homologous recombination. The AddA nuclease domain is required for chi fragment generation; this subunit has the helicase and 3' -&gt; 5' nuclease activities.</text>
</comment>
<dbReference type="Pfam" id="PF00580">
    <property type="entry name" value="UvrD-helicase"/>
    <property type="match status" value="1"/>
</dbReference>
<evidence type="ECO:0000256" key="8">
    <source>
        <dbReference type="ARBA" id="ARBA00023125"/>
    </source>
</evidence>
<dbReference type="InterPro" id="IPR011604">
    <property type="entry name" value="PDDEXK-like_dom_sf"/>
</dbReference>
<evidence type="ECO:0000256" key="13">
    <source>
        <dbReference type="HAMAP-Rule" id="MF_01451"/>
    </source>
</evidence>
<evidence type="ECO:0000313" key="19">
    <source>
        <dbReference type="Proteomes" id="UP000283701"/>
    </source>
</evidence>
<keyword evidence="10 13" id="KW-0413">Isomerase</keyword>
<keyword evidence="5 13" id="KW-0347">Helicase</keyword>
<comment type="subunit">
    <text evidence="13">Heterodimer of AddA and AddB/RexB.</text>
</comment>
<keyword evidence="8 13" id="KW-0238">DNA-binding</keyword>
<comment type="caution">
    <text evidence="18">The sequence shown here is derived from an EMBL/GenBank/DDBJ whole genome shotgun (WGS) entry which is preliminary data.</text>
</comment>
<feature type="region of interest" description="Disordered" evidence="15">
    <location>
        <begin position="694"/>
        <end position="719"/>
    </location>
</feature>
<feature type="compositionally biased region" description="Basic and acidic residues" evidence="15">
    <location>
        <begin position="1089"/>
        <end position="1103"/>
    </location>
</feature>
<dbReference type="GO" id="GO:0005829">
    <property type="term" value="C:cytosol"/>
    <property type="evidence" value="ECO:0007669"/>
    <property type="project" value="TreeGrafter"/>
</dbReference>
<evidence type="ECO:0000256" key="10">
    <source>
        <dbReference type="ARBA" id="ARBA00023235"/>
    </source>
</evidence>
<comment type="catalytic activity">
    <reaction evidence="12 13">
        <text>ATP + H2O = ADP + phosphate + H(+)</text>
        <dbReference type="Rhea" id="RHEA:13065"/>
        <dbReference type="ChEBI" id="CHEBI:15377"/>
        <dbReference type="ChEBI" id="CHEBI:15378"/>
        <dbReference type="ChEBI" id="CHEBI:30616"/>
        <dbReference type="ChEBI" id="CHEBI:43474"/>
        <dbReference type="ChEBI" id="CHEBI:456216"/>
        <dbReference type="EC" id="5.6.2.4"/>
    </reaction>
</comment>
<dbReference type="SUPFAM" id="SSF52540">
    <property type="entry name" value="P-loop containing nucleoside triphosphate hydrolases"/>
    <property type="match status" value="1"/>
</dbReference>
<dbReference type="HAMAP" id="MF_01451">
    <property type="entry name" value="AddA"/>
    <property type="match status" value="1"/>
</dbReference>
<keyword evidence="9 13" id="KW-0234">DNA repair</keyword>
<comment type="similarity">
    <text evidence="13">Belongs to the helicase family. AddA subfamily.</text>
</comment>
<dbReference type="PANTHER" id="PTHR11070:SF48">
    <property type="entry name" value="ATP-DEPENDENT HELICASE_NUCLEASE SUBUNIT A"/>
    <property type="match status" value="1"/>
</dbReference>
<evidence type="ECO:0000256" key="5">
    <source>
        <dbReference type="ARBA" id="ARBA00022806"/>
    </source>
</evidence>
<dbReference type="NCBIfam" id="TIGR02785">
    <property type="entry name" value="addA_Gpos"/>
    <property type="match status" value="1"/>
</dbReference>
<gene>
    <name evidence="13 18" type="primary">addA</name>
    <name evidence="18" type="ORF">DW654_09630</name>
</gene>
<dbReference type="Proteomes" id="UP000283701">
    <property type="component" value="Unassembled WGS sequence"/>
</dbReference>
<dbReference type="Gene3D" id="3.90.320.10">
    <property type="match status" value="1"/>
</dbReference>
<evidence type="ECO:0000256" key="3">
    <source>
        <dbReference type="ARBA" id="ARBA00022763"/>
    </source>
</evidence>